<dbReference type="Proteomes" id="UP001367508">
    <property type="component" value="Unassembled WGS sequence"/>
</dbReference>
<evidence type="ECO:0000313" key="3">
    <source>
        <dbReference type="Proteomes" id="UP001367508"/>
    </source>
</evidence>
<sequence length="152" mass="17606">MPKMDECKRRTQIPAFGNWDFTNELPITRYFECARHAGLVRYSCSSNETPNSHLNKPLPLHNQEKRNRERHVIVNGRKKGKSGKLYDVREQQGRNPIRVNKLLQQNDTVPPTPKSVDEDLYKIPPQLLHKTTKRKRMLGFISKCLVPASCVS</sequence>
<feature type="region of interest" description="Disordered" evidence="1">
    <location>
        <begin position="47"/>
        <end position="86"/>
    </location>
</feature>
<proteinExistence type="predicted"/>
<organism evidence="2 3">
    <name type="scientific">Canavalia gladiata</name>
    <name type="common">Sword bean</name>
    <name type="synonym">Dolichos gladiatus</name>
    <dbReference type="NCBI Taxonomy" id="3824"/>
    <lineage>
        <taxon>Eukaryota</taxon>
        <taxon>Viridiplantae</taxon>
        <taxon>Streptophyta</taxon>
        <taxon>Embryophyta</taxon>
        <taxon>Tracheophyta</taxon>
        <taxon>Spermatophyta</taxon>
        <taxon>Magnoliopsida</taxon>
        <taxon>eudicotyledons</taxon>
        <taxon>Gunneridae</taxon>
        <taxon>Pentapetalae</taxon>
        <taxon>rosids</taxon>
        <taxon>fabids</taxon>
        <taxon>Fabales</taxon>
        <taxon>Fabaceae</taxon>
        <taxon>Papilionoideae</taxon>
        <taxon>50 kb inversion clade</taxon>
        <taxon>NPAAA clade</taxon>
        <taxon>indigoferoid/millettioid clade</taxon>
        <taxon>Phaseoleae</taxon>
        <taxon>Canavalia</taxon>
    </lineage>
</organism>
<comment type="caution">
    <text evidence="2">The sequence shown here is derived from an EMBL/GenBank/DDBJ whole genome shotgun (WGS) entry which is preliminary data.</text>
</comment>
<gene>
    <name evidence="2" type="ORF">VNO77_13416</name>
</gene>
<dbReference type="AlphaFoldDB" id="A0AAN9QNB5"/>
<dbReference type="PANTHER" id="PTHR33699:SF3">
    <property type="entry name" value="OS06G0347300 PROTEIN"/>
    <property type="match status" value="1"/>
</dbReference>
<reference evidence="2 3" key="1">
    <citation type="submission" date="2024-01" db="EMBL/GenBank/DDBJ databases">
        <title>The genomes of 5 underutilized Papilionoideae crops provide insights into root nodulation and disease resistanc.</title>
        <authorList>
            <person name="Jiang F."/>
        </authorList>
    </citation>
    <scope>NUCLEOTIDE SEQUENCE [LARGE SCALE GENOMIC DNA]</scope>
    <source>
        <strain evidence="2">LVBAO_FW01</strain>
        <tissue evidence="2">Leaves</tissue>
    </source>
</reference>
<protein>
    <submittedName>
        <fullName evidence="2">Uncharacterized protein</fullName>
    </submittedName>
</protein>
<keyword evidence="3" id="KW-1185">Reference proteome</keyword>
<evidence type="ECO:0000313" key="2">
    <source>
        <dbReference type="EMBL" id="KAK7344120.1"/>
    </source>
</evidence>
<evidence type="ECO:0000256" key="1">
    <source>
        <dbReference type="SAM" id="MobiDB-lite"/>
    </source>
</evidence>
<dbReference type="EMBL" id="JAYMYQ010000003">
    <property type="protein sequence ID" value="KAK7344120.1"/>
    <property type="molecule type" value="Genomic_DNA"/>
</dbReference>
<accession>A0AAN9QNB5</accession>
<feature type="compositionally biased region" description="Basic and acidic residues" evidence="1">
    <location>
        <begin position="62"/>
        <end position="72"/>
    </location>
</feature>
<name>A0AAN9QNB5_CANGL</name>
<dbReference type="PANTHER" id="PTHR33699">
    <property type="entry name" value="EXPRESSED PROTEIN"/>
    <property type="match status" value="1"/>
</dbReference>